<evidence type="ECO:0000256" key="8">
    <source>
        <dbReference type="PIRNR" id="PIRNR000124"/>
    </source>
</evidence>
<evidence type="ECO:0000256" key="3">
    <source>
        <dbReference type="ARBA" id="ARBA00012954"/>
    </source>
</evidence>
<dbReference type="PROSITE" id="PS51257">
    <property type="entry name" value="PROKAR_LIPOPROTEIN"/>
    <property type="match status" value="1"/>
</dbReference>
<dbReference type="GO" id="GO:0000271">
    <property type="term" value="P:polysaccharide biosynthetic process"/>
    <property type="evidence" value="ECO:0007669"/>
    <property type="project" value="InterPro"/>
</dbReference>
<feature type="binding site" evidence="10">
    <location>
        <position position="327"/>
    </location>
    <ligand>
        <name>substrate</name>
    </ligand>
</feature>
<dbReference type="SMART" id="SM00984">
    <property type="entry name" value="UDPG_MGDP_dh_C"/>
    <property type="match status" value="1"/>
</dbReference>
<feature type="binding site" evidence="10">
    <location>
        <begin position="255"/>
        <end position="259"/>
    </location>
    <ligand>
        <name>substrate</name>
    </ligand>
</feature>
<gene>
    <name evidence="13" type="primary">ugd</name>
    <name evidence="13" type="ordered locus">HRM2_29740</name>
</gene>
<dbReference type="InterPro" id="IPR001732">
    <property type="entry name" value="UDP-Glc/GDP-Man_DH_N"/>
</dbReference>
<feature type="binding site" evidence="11">
    <location>
        <position position="158"/>
    </location>
    <ligand>
        <name>NAD(+)</name>
        <dbReference type="ChEBI" id="CHEBI:57540"/>
    </ligand>
</feature>
<dbReference type="InterPro" id="IPR036291">
    <property type="entry name" value="NAD(P)-bd_dom_sf"/>
</dbReference>
<keyword evidence="14" id="KW-1185">Reference proteome</keyword>
<dbReference type="PANTHER" id="PTHR43750">
    <property type="entry name" value="UDP-GLUCOSE 6-DEHYDROGENASE TUAD"/>
    <property type="match status" value="1"/>
</dbReference>
<reference evidence="13 14" key="1">
    <citation type="journal article" date="2009" name="Environ. Microbiol.">
        <title>Genome sequence of Desulfobacterium autotrophicum HRM2, a marine sulfate reducer oxidizing organic carbon completely to carbon dioxide.</title>
        <authorList>
            <person name="Strittmatter A.W."/>
            <person name="Liesegang H."/>
            <person name="Rabus R."/>
            <person name="Decker I."/>
            <person name="Amann J."/>
            <person name="Andres S."/>
            <person name="Henne A."/>
            <person name="Fricke W.F."/>
            <person name="Martinez-Arias R."/>
            <person name="Bartels D."/>
            <person name="Goesmann A."/>
            <person name="Krause L."/>
            <person name="Puehler A."/>
            <person name="Klenk H.P."/>
            <person name="Richter M."/>
            <person name="Schuler M."/>
            <person name="Gloeckner F.O."/>
            <person name="Meyerdierks A."/>
            <person name="Gottschalk G."/>
            <person name="Amann R."/>
        </authorList>
    </citation>
    <scope>NUCLEOTIDE SEQUENCE [LARGE SCALE GENOMIC DNA]</scope>
    <source>
        <strain evidence="14">ATCC 43914 / DSM 3382 / HRM2</strain>
    </source>
</reference>
<dbReference type="InterPro" id="IPR028357">
    <property type="entry name" value="UDPglc_DH_bac"/>
</dbReference>
<dbReference type="SMR" id="C0QK31"/>
<feature type="binding site" evidence="11">
    <location>
        <position position="334"/>
    </location>
    <ligand>
        <name>NAD(+)</name>
        <dbReference type="ChEBI" id="CHEBI:57540"/>
    </ligand>
</feature>
<dbReference type="Pfam" id="PF03721">
    <property type="entry name" value="UDPG_MGDP_dh_N"/>
    <property type="match status" value="1"/>
</dbReference>
<dbReference type="NCBIfam" id="TIGR03026">
    <property type="entry name" value="NDP-sugDHase"/>
    <property type="match status" value="1"/>
</dbReference>
<protein>
    <recommendedName>
        <fullName evidence="4 8">UDP-glucose 6-dehydrogenase</fullName>
        <ecNumber evidence="3 8">1.1.1.22</ecNumber>
    </recommendedName>
</protein>
<dbReference type="OrthoDB" id="9803238at2"/>
<dbReference type="Gene3D" id="1.20.5.100">
    <property type="entry name" value="Cytochrome c1, transmembrane anchor, C-terminal"/>
    <property type="match status" value="1"/>
</dbReference>
<feature type="binding site" evidence="10">
    <location>
        <position position="263"/>
    </location>
    <ligand>
        <name>substrate</name>
    </ligand>
</feature>
<dbReference type="PIRSF" id="PIRSF500134">
    <property type="entry name" value="UDPglc_DH_bac"/>
    <property type="match status" value="1"/>
</dbReference>
<dbReference type="PANTHER" id="PTHR43750:SF3">
    <property type="entry name" value="UDP-GLUCOSE 6-DEHYDROGENASE TUAD"/>
    <property type="match status" value="1"/>
</dbReference>
<dbReference type="GO" id="GO:0051287">
    <property type="term" value="F:NAD binding"/>
    <property type="evidence" value="ECO:0007669"/>
    <property type="project" value="InterPro"/>
</dbReference>
<keyword evidence="6 8" id="KW-0520">NAD</keyword>
<comment type="similarity">
    <text evidence="2 8">Belongs to the UDP-glucose/GDP-mannose dehydrogenase family.</text>
</comment>
<dbReference type="GO" id="GO:0003979">
    <property type="term" value="F:UDP-glucose 6-dehydrogenase activity"/>
    <property type="evidence" value="ECO:0007669"/>
    <property type="project" value="UniProtKB-EC"/>
</dbReference>
<evidence type="ECO:0000256" key="9">
    <source>
        <dbReference type="PIRSR" id="PIRSR500134-1"/>
    </source>
</evidence>
<dbReference type="Pfam" id="PF03720">
    <property type="entry name" value="UDPG_MGDP_dh_C"/>
    <property type="match status" value="1"/>
</dbReference>
<dbReference type="RefSeq" id="WP_015904819.1">
    <property type="nucleotide sequence ID" value="NC_012108.1"/>
</dbReference>
<organism evidence="13 14">
    <name type="scientific">Desulforapulum autotrophicum (strain ATCC 43914 / DSM 3382 / VKM B-1955 / HRM2)</name>
    <name type="common">Desulfobacterium autotrophicum</name>
    <dbReference type="NCBI Taxonomy" id="177437"/>
    <lineage>
        <taxon>Bacteria</taxon>
        <taxon>Pseudomonadati</taxon>
        <taxon>Thermodesulfobacteriota</taxon>
        <taxon>Desulfobacteria</taxon>
        <taxon>Desulfobacterales</taxon>
        <taxon>Desulfobacteraceae</taxon>
        <taxon>Desulforapulum</taxon>
    </lineage>
</organism>
<comment type="pathway">
    <text evidence="1">Nucleotide-sugar biosynthesis; UDP-alpha-D-glucuronate biosynthesis; UDP-alpha-D-glucuronate from UDP-alpha-D-glucose: step 1/1.</text>
</comment>
<dbReference type="InterPro" id="IPR008927">
    <property type="entry name" value="6-PGluconate_DH-like_C_sf"/>
</dbReference>
<comment type="catalytic activity">
    <reaction evidence="7 8">
        <text>UDP-alpha-D-glucose + 2 NAD(+) + H2O = UDP-alpha-D-glucuronate + 2 NADH + 3 H(+)</text>
        <dbReference type="Rhea" id="RHEA:23596"/>
        <dbReference type="ChEBI" id="CHEBI:15377"/>
        <dbReference type="ChEBI" id="CHEBI:15378"/>
        <dbReference type="ChEBI" id="CHEBI:57540"/>
        <dbReference type="ChEBI" id="CHEBI:57945"/>
        <dbReference type="ChEBI" id="CHEBI:58052"/>
        <dbReference type="ChEBI" id="CHEBI:58885"/>
        <dbReference type="EC" id="1.1.1.22"/>
    </reaction>
</comment>
<feature type="binding site" evidence="11">
    <location>
        <position position="35"/>
    </location>
    <ligand>
        <name>NAD(+)</name>
        <dbReference type="ChEBI" id="CHEBI:57540"/>
    </ligand>
</feature>
<dbReference type="SUPFAM" id="SSF51735">
    <property type="entry name" value="NAD(P)-binding Rossmann-fold domains"/>
    <property type="match status" value="1"/>
</dbReference>
<dbReference type="PIRSF" id="PIRSF000124">
    <property type="entry name" value="UDPglc_GDPman_dh"/>
    <property type="match status" value="1"/>
</dbReference>
<keyword evidence="5 8" id="KW-0560">Oxidoreductase</keyword>
<evidence type="ECO:0000256" key="4">
    <source>
        <dbReference type="ARBA" id="ARBA00015132"/>
    </source>
</evidence>
<dbReference type="Gene3D" id="3.40.50.720">
    <property type="entry name" value="NAD(P)-binding Rossmann-like Domain"/>
    <property type="match status" value="2"/>
</dbReference>
<dbReference type="InterPro" id="IPR036220">
    <property type="entry name" value="UDP-Glc/GDP-Man_DH_C_sf"/>
</dbReference>
<proteinExistence type="inferred from homology"/>
<feature type="domain" description="UDP-glucose/GDP-mannose dehydrogenase C-terminal" evidence="12">
    <location>
        <begin position="320"/>
        <end position="428"/>
    </location>
</feature>
<dbReference type="AlphaFoldDB" id="C0QK31"/>
<dbReference type="Proteomes" id="UP000000442">
    <property type="component" value="Chromosome"/>
</dbReference>
<feature type="binding site" evidence="11">
    <location>
        <position position="121"/>
    </location>
    <ligand>
        <name>NAD(+)</name>
        <dbReference type="ChEBI" id="CHEBI:57540"/>
    </ligand>
</feature>
<sequence>MKITMIGTGYVGLVSGACFSEMGSRVTCVDVDEKKIENLKQGILPIYEPGLEAMVVQNHAEGLLDFSTSLARAMKTSSIYFIAVGTPQGEDGSADLTYVITVAAEIGKNLDKYAVIVDKSTVPVGTADKVRATIQKELDLRGVDIGFDVVSNPEFLKEGAALNDFMKPDRIIVGADTESARKVMKRLYAPFSRNRDKVIFMSVRDAEMTKYAANSMLATKISFMNEVANICERLGVDVENVRKGIGSDARIGYSFIYPGCGYGGSCFPKDVKALIRTSAENGFEPDLLNAVERRNELQKLWLFQKIIHRLGEDLTGRSFAVWGLSFKPGTDDMREASSVVLINKLIEAGAVVRAYDPVAMAEAGRVFPHAWFDDGRLVLVDQSYEALDGVDAMVLVTEWKTFRQPDFNDMKARMAKPLIFDGRNQYDPEEVRDLGFEYFGIGR</sequence>
<dbReference type="InterPro" id="IPR014026">
    <property type="entry name" value="UDP-Glc/GDP-Man_DH_dimer"/>
</dbReference>
<evidence type="ECO:0000256" key="7">
    <source>
        <dbReference type="ARBA" id="ARBA00047473"/>
    </source>
</evidence>
<dbReference type="KEGG" id="dat:HRM2_29740"/>
<evidence type="ECO:0000256" key="11">
    <source>
        <dbReference type="PIRSR" id="PIRSR500134-3"/>
    </source>
</evidence>
<evidence type="ECO:0000256" key="1">
    <source>
        <dbReference type="ARBA" id="ARBA00004701"/>
    </source>
</evidence>
<dbReference type="InterPro" id="IPR017476">
    <property type="entry name" value="UDP-Glc/GDP-Man"/>
</dbReference>
<evidence type="ECO:0000256" key="10">
    <source>
        <dbReference type="PIRSR" id="PIRSR500134-2"/>
    </source>
</evidence>
<feature type="binding site" evidence="11">
    <location>
        <position position="86"/>
    </location>
    <ligand>
        <name>NAD(+)</name>
        <dbReference type="ChEBI" id="CHEBI:57540"/>
    </ligand>
</feature>
<feature type="active site" description="Nucleophile" evidence="9">
    <location>
        <position position="266"/>
    </location>
</feature>
<dbReference type="SUPFAM" id="SSF52413">
    <property type="entry name" value="UDP-glucose/GDP-mannose dehydrogenase C-terminal domain"/>
    <property type="match status" value="1"/>
</dbReference>
<evidence type="ECO:0000256" key="2">
    <source>
        <dbReference type="ARBA" id="ARBA00006601"/>
    </source>
</evidence>
<evidence type="ECO:0000259" key="12">
    <source>
        <dbReference type="SMART" id="SM00984"/>
    </source>
</evidence>
<evidence type="ECO:0000313" key="13">
    <source>
        <dbReference type="EMBL" id="ACN16057.1"/>
    </source>
</evidence>
<dbReference type="EC" id="1.1.1.22" evidence="3 8"/>
<evidence type="ECO:0000256" key="5">
    <source>
        <dbReference type="ARBA" id="ARBA00023002"/>
    </source>
</evidence>
<dbReference type="GO" id="GO:0006065">
    <property type="term" value="P:UDP-glucuronate biosynthetic process"/>
    <property type="evidence" value="ECO:0007669"/>
    <property type="project" value="UniProtKB-UniPathway"/>
</dbReference>
<dbReference type="SUPFAM" id="SSF48179">
    <property type="entry name" value="6-phosphogluconate dehydrogenase C-terminal domain-like"/>
    <property type="match status" value="1"/>
</dbReference>
<accession>C0QK31</accession>
<dbReference type="InterPro" id="IPR014027">
    <property type="entry name" value="UDP-Glc/GDP-Man_DH_C"/>
</dbReference>
<evidence type="ECO:0000313" key="14">
    <source>
        <dbReference type="Proteomes" id="UP000000442"/>
    </source>
</evidence>
<dbReference type="STRING" id="177437.HRM2_29740"/>
<evidence type="ECO:0000256" key="6">
    <source>
        <dbReference type="ARBA" id="ARBA00023027"/>
    </source>
</evidence>
<dbReference type="EMBL" id="CP001087">
    <property type="protein sequence ID" value="ACN16057.1"/>
    <property type="molecule type" value="Genomic_DNA"/>
</dbReference>
<dbReference type="HOGENOM" id="CLU_023810_1_2_7"/>
<name>C0QK31_DESAH</name>
<feature type="binding site" evidence="10">
    <location>
        <begin position="155"/>
        <end position="158"/>
    </location>
    <ligand>
        <name>substrate</name>
    </ligand>
</feature>
<feature type="binding site" evidence="10">
    <location>
        <position position="210"/>
    </location>
    <ligand>
        <name>substrate</name>
    </ligand>
</feature>
<dbReference type="UniPathway" id="UPA00038">
    <property type="reaction ID" value="UER00491"/>
</dbReference>
<feature type="binding site" evidence="11">
    <location>
        <position position="269"/>
    </location>
    <ligand>
        <name>NAD(+)</name>
        <dbReference type="ChEBI" id="CHEBI:57540"/>
    </ligand>
</feature>
<dbReference type="Pfam" id="PF00984">
    <property type="entry name" value="UDPG_MGDP_dh"/>
    <property type="match status" value="1"/>
</dbReference>
<dbReference type="eggNOG" id="COG1004">
    <property type="taxonomic scope" value="Bacteria"/>
</dbReference>
<feature type="binding site" evidence="11">
    <location>
        <position position="30"/>
    </location>
    <ligand>
        <name>NAD(+)</name>
        <dbReference type="ChEBI" id="CHEBI:57540"/>
    </ligand>
</feature>